<feature type="transmembrane region" description="Helical" evidence="2">
    <location>
        <begin position="117"/>
        <end position="138"/>
    </location>
</feature>
<keyword evidence="2" id="KW-0812">Transmembrane</keyword>
<reference evidence="3" key="1">
    <citation type="submission" date="2016-10" db="EMBL/GenBank/DDBJ databases">
        <authorList>
            <person name="de Groot N.N."/>
        </authorList>
    </citation>
    <scope>NUCLEOTIDE SEQUENCE</scope>
</reference>
<keyword evidence="2" id="KW-0472">Membrane</keyword>
<proteinExistence type="predicted"/>
<evidence type="ECO:0000256" key="2">
    <source>
        <dbReference type="SAM" id="Phobius"/>
    </source>
</evidence>
<feature type="region of interest" description="Disordered" evidence="1">
    <location>
        <begin position="26"/>
        <end position="52"/>
    </location>
</feature>
<protein>
    <submittedName>
        <fullName evidence="3">Uncharacterized protein</fullName>
    </submittedName>
</protein>
<feature type="compositionally biased region" description="Basic and acidic residues" evidence="1">
    <location>
        <begin position="40"/>
        <end position="52"/>
    </location>
</feature>
<name>A0A1W1CUZ5_9ZZZZ</name>
<keyword evidence="2" id="KW-1133">Transmembrane helix</keyword>
<accession>A0A1W1CUZ5</accession>
<feature type="compositionally biased region" description="Polar residues" evidence="1">
    <location>
        <begin position="26"/>
        <end position="36"/>
    </location>
</feature>
<gene>
    <name evidence="3" type="ORF">MNB_SM-5-491</name>
</gene>
<evidence type="ECO:0000256" key="1">
    <source>
        <dbReference type="SAM" id="MobiDB-lite"/>
    </source>
</evidence>
<dbReference type="AlphaFoldDB" id="A0A1W1CUZ5"/>
<dbReference type="EMBL" id="FPHH01000122">
    <property type="protein sequence ID" value="SFV69481.1"/>
    <property type="molecule type" value="Genomic_DNA"/>
</dbReference>
<sequence>MVVLSGCDEGSGNRHLSLLGVDTTKVNPNALSSKTSPVVEKNEEKNKSLAEERKSKLELSKLEAETKIKIAKIQSESQMHIAKVKAETAQKIAKSDALTKMQTSQLDVSTRKETMQYSVYIVIAIVLFFIVGVILVYLNGKKNRELQKELQEAQFRHERDLREKEFEERRIHKILDLVSKGKLAASVQKEVLLSISAPKNKVIENINKGDIV</sequence>
<organism evidence="3">
    <name type="scientific">hydrothermal vent metagenome</name>
    <dbReference type="NCBI Taxonomy" id="652676"/>
    <lineage>
        <taxon>unclassified sequences</taxon>
        <taxon>metagenomes</taxon>
        <taxon>ecological metagenomes</taxon>
    </lineage>
</organism>
<evidence type="ECO:0000313" key="3">
    <source>
        <dbReference type="EMBL" id="SFV69481.1"/>
    </source>
</evidence>